<feature type="compositionally biased region" description="Low complexity" evidence="1">
    <location>
        <begin position="65"/>
        <end position="84"/>
    </location>
</feature>
<feature type="compositionally biased region" description="Low complexity" evidence="1">
    <location>
        <begin position="534"/>
        <end position="551"/>
    </location>
</feature>
<feature type="region of interest" description="Disordered" evidence="1">
    <location>
        <begin position="417"/>
        <end position="590"/>
    </location>
</feature>
<accession>A0A9W9DIM0</accession>
<feature type="compositionally biased region" description="Basic and acidic residues" evidence="1">
    <location>
        <begin position="235"/>
        <end position="246"/>
    </location>
</feature>
<feature type="compositionally biased region" description="Gly residues" evidence="1">
    <location>
        <begin position="469"/>
        <end position="482"/>
    </location>
</feature>
<sequence>MSDSATPKPLPAAREWARSNDGAGSAFNGVERGKRGGGSNRGIPRSGRGAGRGGANFRGRGRGRGSANNGTVTTAVSASTSTVAKPVEAASKPLTTASKGPPKSSETPAVPKATSLGKSGGRRRSSAKTIPQITVPPPSTTSTTITDEINALVQHVRAGALTPNGPITPFTPSHIDWAGDEEEDGSLPDLNDWGVSTSSGEAPKDAETASSGPVMKLNAISPILVEGLKSLPEPKVPEHPGLEAEAKTASPVPSPEPLPSKKASSPGTNSASHSFSLHASLPPKPTSNPTSRTPKNKAAVAVNTRSGNTSRPPRNSRGSRNNLAGTQPGPEPTNDTNHKNPSKPVSGGVSLSTSITALNQGPAVLTPPDSPQKGFTVTDSMHAPKTFKVEPASTGPVQAKVNIPASLNINGNFVAKSGSYVPPHTRNARSTFVPTPAPPPGSSGGLTAEFTFPSLSPSPISGHYPTGPRGPGGSAGESGGSGRLQERFNGRNSAFNGIGFGRNTFNPRNNPAPRHYQQDLNHSTNHFLRDRPVHQPQAQSHSSDPHSSSPHHTPRHTPQHSRDHSASRPVITGDAISKLARTIAGSPQKV</sequence>
<proteinExistence type="predicted"/>
<dbReference type="Proteomes" id="UP001150266">
    <property type="component" value="Unassembled WGS sequence"/>
</dbReference>
<feature type="compositionally biased region" description="Low complexity" evidence="1">
    <location>
        <begin position="308"/>
        <end position="322"/>
    </location>
</feature>
<organism evidence="2 3">
    <name type="scientific">Lentinula aciculospora</name>
    <dbReference type="NCBI Taxonomy" id="153920"/>
    <lineage>
        <taxon>Eukaryota</taxon>
        <taxon>Fungi</taxon>
        <taxon>Dikarya</taxon>
        <taxon>Basidiomycota</taxon>
        <taxon>Agaricomycotina</taxon>
        <taxon>Agaricomycetes</taxon>
        <taxon>Agaricomycetidae</taxon>
        <taxon>Agaricales</taxon>
        <taxon>Marasmiineae</taxon>
        <taxon>Omphalotaceae</taxon>
        <taxon>Lentinula</taxon>
    </lineage>
</organism>
<dbReference type="OrthoDB" id="3267789at2759"/>
<evidence type="ECO:0000313" key="3">
    <source>
        <dbReference type="Proteomes" id="UP001150266"/>
    </source>
</evidence>
<dbReference type="EMBL" id="JAOTPV010000021">
    <property type="protein sequence ID" value="KAJ4472284.1"/>
    <property type="molecule type" value="Genomic_DNA"/>
</dbReference>
<feature type="region of interest" description="Disordered" evidence="1">
    <location>
        <begin position="178"/>
        <end position="216"/>
    </location>
</feature>
<comment type="caution">
    <text evidence="2">The sequence shown here is derived from an EMBL/GenBank/DDBJ whole genome shotgun (WGS) entry which is preliminary data.</text>
</comment>
<feature type="compositionally biased region" description="Low complexity" evidence="1">
    <location>
        <begin position="270"/>
        <end position="281"/>
    </location>
</feature>
<protein>
    <submittedName>
        <fullName evidence="2">Uncharacterized protein</fullName>
    </submittedName>
</protein>
<gene>
    <name evidence="2" type="ORF">J3R30DRAFT_3709730</name>
</gene>
<reference evidence="2" key="1">
    <citation type="submission" date="2022-08" db="EMBL/GenBank/DDBJ databases">
        <title>A Global Phylogenomic Analysis of the Shiitake Genus Lentinula.</title>
        <authorList>
            <consortium name="DOE Joint Genome Institute"/>
            <person name="Sierra-Patev S."/>
            <person name="Min B."/>
            <person name="Naranjo-Ortiz M."/>
            <person name="Looney B."/>
            <person name="Konkel Z."/>
            <person name="Slot J.C."/>
            <person name="Sakamoto Y."/>
            <person name="Steenwyk J.L."/>
            <person name="Rokas A."/>
            <person name="Carro J."/>
            <person name="Camarero S."/>
            <person name="Ferreira P."/>
            <person name="Molpeceres G."/>
            <person name="Ruiz-Duenas F.J."/>
            <person name="Serrano A."/>
            <person name="Henrissat B."/>
            <person name="Drula E."/>
            <person name="Hughes K.W."/>
            <person name="Mata J.L."/>
            <person name="Ishikawa N.K."/>
            <person name="Vargas-Isla R."/>
            <person name="Ushijima S."/>
            <person name="Smith C.A."/>
            <person name="Ahrendt S."/>
            <person name="Andreopoulos W."/>
            <person name="He G."/>
            <person name="Labutti K."/>
            <person name="Lipzen A."/>
            <person name="Ng V."/>
            <person name="Riley R."/>
            <person name="Sandor L."/>
            <person name="Barry K."/>
            <person name="Martinez A.T."/>
            <person name="Xiao Y."/>
            <person name="Gibbons J.G."/>
            <person name="Terashima K."/>
            <person name="Grigoriev I.V."/>
            <person name="Hibbett D.S."/>
        </authorList>
    </citation>
    <scope>NUCLEOTIDE SEQUENCE</scope>
    <source>
        <strain evidence="2">JLM2183</strain>
    </source>
</reference>
<feature type="region of interest" description="Disordered" evidence="1">
    <location>
        <begin position="1"/>
        <end position="144"/>
    </location>
</feature>
<keyword evidence="3" id="KW-1185">Reference proteome</keyword>
<dbReference type="AlphaFoldDB" id="A0A9W9DIM0"/>
<evidence type="ECO:0000256" key="1">
    <source>
        <dbReference type="SAM" id="MobiDB-lite"/>
    </source>
</evidence>
<evidence type="ECO:0000313" key="2">
    <source>
        <dbReference type="EMBL" id="KAJ4472284.1"/>
    </source>
</evidence>
<name>A0A9W9DIM0_9AGAR</name>
<feature type="region of interest" description="Disordered" evidence="1">
    <location>
        <begin position="231"/>
        <end position="355"/>
    </location>
</feature>